<dbReference type="Proteomes" id="UP001150238">
    <property type="component" value="Unassembled WGS sequence"/>
</dbReference>
<dbReference type="EMBL" id="JANVFS010000013">
    <property type="protein sequence ID" value="KAJ4482980.1"/>
    <property type="molecule type" value="Genomic_DNA"/>
</dbReference>
<dbReference type="Pfam" id="PF00400">
    <property type="entry name" value="WD40"/>
    <property type="match status" value="2"/>
</dbReference>
<evidence type="ECO:0000256" key="4">
    <source>
        <dbReference type="PROSITE-ProRule" id="PRU00221"/>
    </source>
</evidence>
<reference evidence="5" key="2">
    <citation type="journal article" date="2023" name="Proc. Natl. Acad. Sci. U.S.A.">
        <title>A global phylogenomic analysis of the shiitake genus Lentinula.</title>
        <authorList>
            <person name="Sierra-Patev S."/>
            <person name="Min B."/>
            <person name="Naranjo-Ortiz M."/>
            <person name="Looney B."/>
            <person name="Konkel Z."/>
            <person name="Slot J.C."/>
            <person name="Sakamoto Y."/>
            <person name="Steenwyk J.L."/>
            <person name="Rokas A."/>
            <person name="Carro J."/>
            <person name="Camarero S."/>
            <person name="Ferreira P."/>
            <person name="Molpeceres G."/>
            <person name="Ruiz-Duenas F.J."/>
            <person name="Serrano A."/>
            <person name="Henrissat B."/>
            <person name="Drula E."/>
            <person name="Hughes K.W."/>
            <person name="Mata J.L."/>
            <person name="Ishikawa N.K."/>
            <person name="Vargas-Isla R."/>
            <person name="Ushijima S."/>
            <person name="Smith C.A."/>
            <person name="Donoghue J."/>
            <person name="Ahrendt S."/>
            <person name="Andreopoulos W."/>
            <person name="He G."/>
            <person name="LaButti K."/>
            <person name="Lipzen A."/>
            <person name="Ng V."/>
            <person name="Riley R."/>
            <person name="Sandor L."/>
            <person name="Barry K."/>
            <person name="Martinez A.T."/>
            <person name="Xiao Y."/>
            <person name="Gibbons J.G."/>
            <person name="Terashima K."/>
            <person name="Grigoriev I.V."/>
            <person name="Hibbett D."/>
        </authorList>
    </citation>
    <scope>NUCLEOTIDE SEQUENCE</scope>
    <source>
        <strain evidence="5">Sp2 HRB7682 ss15</strain>
    </source>
</reference>
<dbReference type="PROSITE" id="PS50082">
    <property type="entry name" value="WD_REPEATS_2"/>
    <property type="match status" value="1"/>
</dbReference>
<dbReference type="SMART" id="SM00320">
    <property type="entry name" value="WD40"/>
    <property type="match status" value="3"/>
</dbReference>
<dbReference type="GO" id="GO:0010997">
    <property type="term" value="F:anaphase-promoting complex binding"/>
    <property type="evidence" value="ECO:0007669"/>
    <property type="project" value="InterPro"/>
</dbReference>
<dbReference type="InterPro" id="IPR033010">
    <property type="entry name" value="Cdc20/Fizzy"/>
</dbReference>
<dbReference type="GO" id="GO:1905786">
    <property type="term" value="P:positive regulation of anaphase-promoting complex-dependent catabolic process"/>
    <property type="evidence" value="ECO:0007669"/>
    <property type="project" value="TreeGrafter"/>
</dbReference>
<dbReference type="InterPro" id="IPR036322">
    <property type="entry name" value="WD40_repeat_dom_sf"/>
</dbReference>
<comment type="caution">
    <text evidence="5">The sequence shown here is derived from an EMBL/GenBank/DDBJ whole genome shotgun (WGS) entry which is preliminary data.</text>
</comment>
<evidence type="ECO:0000256" key="1">
    <source>
        <dbReference type="ARBA" id="ARBA00022574"/>
    </source>
</evidence>
<protein>
    <submittedName>
        <fullName evidence="5">WD40-repeat-containing domain protein</fullName>
    </submittedName>
</protein>
<keyword evidence="2" id="KW-0677">Repeat</keyword>
<name>A0A9W9AHM5_9AGAR</name>
<sequence length="251" mass="28500">MTFTPIWFEIYLWRADTDEPTPLCTIPSEKDEYSALAWMQTSPIIALATYRGHLEVYELVRRYRNALGSGDLSIKHWEFRESSAKPFKESKGHKSEDGAVHASMLESGVNDPKICIWDLRGSTRHPGLTSASNPAALSISSGGKQVTDILPLYEFKKHKAAVKCLAPNPYHSGILAFGGGVRDRCIRIWNTTTRRIRTRLILIFFDLVIPREFHRARVQHVALNPNGDTIVTGSGAQSLYFWNIFRERHQM</sequence>
<evidence type="ECO:0000313" key="6">
    <source>
        <dbReference type="Proteomes" id="UP001150238"/>
    </source>
</evidence>
<accession>A0A9W9AHM5</accession>
<gene>
    <name evidence="5" type="ORF">C8J55DRAFT_488509</name>
</gene>
<evidence type="ECO:0000256" key="3">
    <source>
        <dbReference type="ARBA" id="ARBA00023306"/>
    </source>
</evidence>
<dbReference type="InterPro" id="IPR001680">
    <property type="entry name" value="WD40_rpt"/>
</dbReference>
<proteinExistence type="predicted"/>
<dbReference type="SUPFAM" id="SSF50978">
    <property type="entry name" value="WD40 repeat-like"/>
    <property type="match status" value="1"/>
</dbReference>
<dbReference type="GO" id="GO:1990757">
    <property type="term" value="F:ubiquitin ligase activator activity"/>
    <property type="evidence" value="ECO:0007669"/>
    <property type="project" value="TreeGrafter"/>
</dbReference>
<dbReference type="PANTHER" id="PTHR19918:SF1">
    <property type="entry name" value="FIZZY-RELATED PROTEIN HOMOLOG"/>
    <property type="match status" value="1"/>
</dbReference>
<dbReference type="GO" id="GO:0005680">
    <property type="term" value="C:anaphase-promoting complex"/>
    <property type="evidence" value="ECO:0007669"/>
    <property type="project" value="TreeGrafter"/>
</dbReference>
<evidence type="ECO:0000313" key="5">
    <source>
        <dbReference type="EMBL" id="KAJ4482980.1"/>
    </source>
</evidence>
<dbReference type="PROSITE" id="PS50294">
    <property type="entry name" value="WD_REPEATS_REGION"/>
    <property type="match status" value="1"/>
</dbReference>
<keyword evidence="1 4" id="KW-0853">WD repeat</keyword>
<dbReference type="PANTHER" id="PTHR19918">
    <property type="entry name" value="CELL DIVISION CYCLE 20 CDC20 FIZZY -RELATED"/>
    <property type="match status" value="1"/>
</dbReference>
<keyword evidence="3" id="KW-0131">Cell cycle</keyword>
<feature type="repeat" description="WD" evidence="4">
    <location>
        <begin position="211"/>
        <end position="251"/>
    </location>
</feature>
<reference evidence="5" key="1">
    <citation type="submission" date="2022-08" db="EMBL/GenBank/DDBJ databases">
        <authorList>
            <consortium name="DOE Joint Genome Institute"/>
            <person name="Min B."/>
            <person name="Riley R."/>
            <person name="Sierra-Patev S."/>
            <person name="Naranjo-Ortiz M."/>
            <person name="Looney B."/>
            <person name="Konkel Z."/>
            <person name="Slot J.C."/>
            <person name="Sakamoto Y."/>
            <person name="Steenwyk J.L."/>
            <person name="Rokas A."/>
            <person name="Carro J."/>
            <person name="Camarero S."/>
            <person name="Ferreira P."/>
            <person name="Molpeceres G."/>
            <person name="Ruiz-Duenas F.J."/>
            <person name="Serrano A."/>
            <person name="Henrissat B."/>
            <person name="Drula E."/>
            <person name="Hughes K.W."/>
            <person name="Mata J.L."/>
            <person name="Ishikawa N.K."/>
            <person name="Vargas-Isla R."/>
            <person name="Ushijima S."/>
            <person name="Smith C.A."/>
            <person name="Ahrendt S."/>
            <person name="Andreopoulos W."/>
            <person name="He G."/>
            <person name="Labutti K."/>
            <person name="Lipzen A."/>
            <person name="Ng V."/>
            <person name="Sandor L."/>
            <person name="Barry K."/>
            <person name="Martinez A.T."/>
            <person name="Xiao Y."/>
            <person name="Gibbons J.G."/>
            <person name="Terashima K."/>
            <person name="Hibbett D.S."/>
            <person name="Grigoriev I.V."/>
        </authorList>
    </citation>
    <scope>NUCLEOTIDE SEQUENCE</scope>
    <source>
        <strain evidence="5">Sp2 HRB7682 ss15</strain>
    </source>
</reference>
<organism evidence="5 6">
    <name type="scientific">Lentinula lateritia</name>
    <dbReference type="NCBI Taxonomy" id="40482"/>
    <lineage>
        <taxon>Eukaryota</taxon>
        <taxon>Fungi</taxon>
        <taxon>Dikarya</taxon>
        <taxon>Basidiomycota</taxon>
        <taxon>Agaricomycotina</taxon>
        <taxon>Agaricomycetes</taxon>
        <taxon>Agaricomycetidae</taxon>
        <taxon>Agaricales</taxon>
        <taxon>Marasmiineae</taxon>
        <taxon>Omphalotaceae</taxon>
        <taxon>Lentinula</taxon>
    </lineage>
</organism>
<dbReference type="InterPro" id="IPR015943">
    <property type="entry name" value="WD40/YVTN_repeat-like_dom_sf"/>
</dbReference>
<evidence type="ECO:0000256" key="2">
    <source>
        <dbReference type="ARBA" id="ARBA00022737"/>
    </source>
</evidence>
<dbReference type="GO" id="GO:0031145">
    <property type="term" value="P:anaphase-promoting complex-dependent catabolic process"/>
    <property type="evidence" value="ECO:0007669"/>
    <property type="project" value="TreeGrafter"/>
</dbReference>
<dbReference type="Gene3D" id="2.130.10.10">
    <property type="entry name" value="YVTN repeat-like/Quinoprotein amine dehydrogenase"/>
    <property type="match status" value="1"/>
</dbReference>
<dbReference type="AlphaFoldDB" id="A0A9W9AHM5"/>